<gene>
    <name evidence="2" type="primary">blh</name>
    <name evidence="2" type="ORF">OJF2_20750</name>
</gene>
<dbReference type="Gene3D" id="3.90.190.10">
    <property type="entry name" value="Protein tyrosine phosphatase superfamily"/>
    <property type="match status" value="1"/>
</dbReference>
<sequence length="150" mass="16264">MNFKHHVTSSITIADQPTAEDLLDCKYEGYVGVVNLRNDGEPEQPLSTSAEGDRVRAVGLEYQHYGVGGKPLSDPGVAEVCDFIDRLAAGEGKVLVHCRKGPRAAALVLIQQARANHWTAAEALEKGPAMGLQVDGPLRAMVVDYLEKRR</sequence>
<name>A0A5B9VZ27_9BACT</name>
<dbReference type="RefSeq" id="WP_148593543.1">
    <property type="nucleotide sequence ID" value="NZ_CP042997.1"/>
</dbReference>
<dbReference type="EC" id="3.-.-.-" evidence="2"/>
<dbReference type="GO" id="GO:0016787">
    <property type="term" value="F:hydrolase activity"/>
    <property type="evidence" value="ECO:0007669"/>
    <property type="project" value="UniProtKB-KW"/>
</dbReference>
<keyword evidence="2" id="KW-0378">Hydrolase</keyword>
<accession>A0A5B9VZ27</accession>
<dbReference type="EMBL" id="CP042997">
    <property type="protein sequence ID" value="QEH33573.1"/>
    <property type="molecule type" value="Genomic_DNA"/>
</dbReference>
<evidence type="ECO:0000313" key="2">
    <source>
        <dbReference type="EMBL" id="QEH33573.1"/>
    </source>
</evidence>
<dbReference type="InterPro" id="IPR005939">
    <property type="entry name" value="BLH_phosphatase-like"/>
</dbReference>
<dbReference type="Pfam" id="PF04273">
    <property type="entry name" value="BLH_phosphatase"/>
    <property type="match status" value="1"/>
</dbReference>
<dbReference type="KEGG" id="agv:OJF2_20750"/>
<organism evidence="2 3">
    <name type="scientific">Aquisphaera giovannonii</name>
    <dbReference type="NCBI Taxonomy" id="406548"/>
    <lineage>
        <taxon>Bacteria</taxon>
        <taxon>Pseudomonadati</taxon>
        <taxon>Planctomycetota</taxon>
        <taxon>Planctomycetia</taxon>
        <taxon>Isosphaerales</taxon>
        <taxon>Isosphaeraceae</taxon>
        <taxon>Aquisphaera</taxon>
    </lineage>
</organism>
<keyword evidence="3" id="KW-1185">Reference proteome</keyword>
<evidence type="ECO:0000313" key="3">
    <source>
        <dbReference type="Proteomes" id="UP000324233"/>
    </source>
</evidence>
<reference evidence="2 3" key="1">
    <citation type="submission" date="2019-08" db="EMBL/GenBank/DDBJ databases">
        <title>Deep-cultivation of Planctomycetes and their phenomic and genomic characterization uncovers novel biology.</title>
        <authorList>
            <person name="Wiegand S."/>
            <person name="Jogler M."/>
            <person name="Boedeker C."/>
            <person name="Pinto D."/>
            <person name="Vollmers J."/>
            <person name="Rivas-Marin E."/>
            <person name="Kohn T."/>
            <person name="Peeters S.H."/>
            <person name="Heuer A."/>
            <person name="Rast P."/>
            <person name="Oberbeckmann S."/>
            <person name="Bunk B."/>
            <person name="Jeske O."/>
            <person name="Meyerdierks A."/>
            <person name="Storesund J.E."/>
            <person name="Kallscheuer N."/>
            <person name="Luecker S."/>
            <person name="Lage O.M."/>
            <person name="Pohl T."/>
            <person name="Merkel B.J."/>
            <person name="Hornburger P."/>
            <person name="Mueller R.-W."/>
            <person name="Bruemmer F."/>
            <person name="Labrenz M."/>
            <person name="Spormann A.M."/>
            <person name="Op den Camp H."/>
            <person name="Overmann J."/>
            <person name="Amann R."/>
            <person name="Jetten M.S.M."/>
            <person name="Mascher T."/>
            <person name="Medema M.H."/>
            <person name="Devos D.P."/>
            <person name="Kaster A.-K."/>
            <person name="Ovreas L."/>
            <person name="Rohde M."/>
            <person name="Galperin M.Y."/>
            <person name="Jogler C."/>
        </authorList>
    </citation>
    <scope>NUCLEOTIDE SEQUENCE [LARGE SCALE GENOMIC DNA]</scope>
    <source>
        <strain evidence="2 3">OJF2</strain>
    </source>
</reference>
<dbReference type="InterPro" id="IPR029021">
    <property type="entry name" value="Prot-tyrosine_phosphatase-like"/>
</dbReference>
<protein>
    <submittedName>
        <fullName evidence="2">Beta-lactamase hydrolase-like protein</fullName>
        <ecNumber evidence="2">3.-.-.-</ecNumber>
    </submittedName>
</protein>
<dbReference type="SUPFAM" id="SSF52799">
    <property type="entry name" value="(Phosphotyrosine protein) phosphatases II"/>
    <property type="match status" value="1"/>
</dbReference>
<dbReference type="Proteomes" id="UP000324233">
    <property type="component" value="Chromosome"/>
</dbReference>
<dbReference type="OrthoDB" id="270335at2"/>
<dbReference type="AlphaFoldDB" id="A0A5B9VZ27"/>
<proteinExistence type="predicted"/>
<feature type="domain" description="Beta-lactamase hydrolase-like protein phosphatase-like" evidence="1">
    <location>
        <begin position="6"/>
        <end position="114"/>
    </location>
</feature>
<evidence type="ECO:0000259" key="1">
    <source>
        <dbReference type="Pfam" id="PF04273"/>
    </source>
</evidence>